<dbReference type="EMBL" id="BANT01000016">
    <property type="protein sequence ID" value="GAC57151.1"/>
    <property type="molecule type" value="Genomic_DNA"/>
</dbReference>
<keyword evidence="2" id="KW-1185">Reference proteome</keyword>
<accession>L7L8S7</accession>
<sequence>MASDFETTYADLFDTLTPAQRAEARSAMGSALHEGWIPSRESVELRILLTRGDITTEEFLDRSRELRDRTRAARQAG</sequence>
<evidence type="ECO:0000313" key="1">
    <source>
        <dbReference type="EMBL" id="GAC57151.1"/>
    </source>
</evidence>
<comment type="caution">
    <text evidence="1">The sequence shown here is derived from an EMBL/GenBank/DDBJ whole genome shotgun (WGS) entry which is preliminary data.</text>
</comment>
<dbReference type="OrthoDB" id="4578598at2"/>
<dbReference type="RefSeq" id="WP_005938718.1">
    <property type="nucleotide sequence ID" value="NZ_ATVK01000047.1"/>
</dbReference>
<protein>
    <submittedName>
        <fullName evidence="1">Uncharacterized protein</fullName>
    </submittedName>
</protein>
<dbReference type="STRING" id="1121927.GOHSU_16_01090"/>
<reference evidence="1 2" key="1">
    <citation type="submission" date="2012-12" db="EMBL/GenBank/DDBJ databases">
        <title>Whole genome shotgun sequence of Gordonia hirsuta NBRC 16056.</title>
        <authorList>
            <person name="Isaki-Nakamura S."/>
            <person name="Hosoyama A."/>
            <person name="Tsuchikane K."/>
            <person name="Katsumata H."/>
            <person name="Baba S."/>
            <person name="Yamazaki S."/>
            <person name="Fujita N."/>
        </authorList>
    </citation>
    <scope>NUCLEOTIDE SEQUENCE [LARGE SCALE GENOMIC DNA]</scope>
    <source>
        <strain evidence="1 2">NBRC 16056</strain>
    </source>
</reference>
<name>L7L8S7_9ACTN</name>
<dbReference type="Proteomes" id="UP000053405">
    <property type="component" value="Unassembled WGS sequence"/>
</dbReference>
<proteinExistence type="predicted"/>
<gene>
    <name evidence="1" type="ORF">GOHSU_16_01090</name>
</gene>
<organism evidence="1 2">
    <name type="scientific">Gordonia hirsuta DSM 44140 = NBRC 16056</name>
    <dbReference type="NCBI Taxonomy" id="1121927"/>
    <lineage>
        <taxon>Bacteria</taxon>
        <taxon>Bacillati</taxon>
        <taxon>Actinomycetota</taxon>
        <taxon>Actinomycetes</taxon>
        <taxon>Mycobacteriales</taxon>
        <taxon>Gordoniaceae</taxon>
        <taxon>Gordonia</taxon>
    </lineage>
</organism>
<dbReference type="AlphaFoldDB" id="L7L8S7"/>
<evidence type="ECO:0000313" key="2">
    <source>
        <dbReference type="Proteomes" id="UP000053405"/>
    </source>
</evidence>